<feature type="region of interest" description="Disordered" evidence="5">
    <location>
        <begin position="176"/>
        <end position="197"/>
    </location>
</feature>
<evidence type="ECO:0000256" key="2">
    <source>
        <dbReference type="ARBA" id="ARBA00023125"/>
    </source>
</evidence>
<keyword evidence="2" id="KW-0238">DNA-binding</keyword>
<evidence type="ECO:0000313" key="8">
    <source>
        <dbReference type="Proteomes" id="UP001293593"/>
    </source>
</evidence>
<dbReference type="InterPro" id="IPR003441">
    <property type="entry name" value="NAC-dom"/>
</dbReference>
<evidence type="ECO:0000256" key="3">
    <source>
        <dbReference type="ARBA" id="ARBA00023163"/>
    </source>
</evidence>
<keyword evidence="1" id="KW-0805">Transcription regulation</keyword>
<dbReference type="PANTHER" id="PTHR31744">
    <property type="entry name" value="PROTEIN CUP-SHAPED COTYLEDON 2-RELATED"/>
    <property type="match status" value="1"/>
</dbReference>
<organism evidence="7 8">
    <name type="scientific">Acacia crassicarpa</name>
    <name type="common">northern wattle</name>
    <dbReference type="NCBI Taxonomy" id="499986"/>
    <lineage>
        <taxon>Eukaryota</taxon>
        <taxon>Viridiplantae</taxon>
        <taxon>Streptophyta</taxon>
        <taxon>Embryophyta</taxon>
        <taxon>Tracheophyta</taxon>
        <taxon>Spermatophyta</taxon>
        <taxon>Magnoliopsida</taxon>
        <taxon>eudicotyledons</taxon>
        <taxon>Gunneridae</taxon>
        <taxon>Pentapetalae</taxon>
        <taxon>rosids</taxon>
        <taxon>fabids</taxon>
        <taxon>Fabales</taxon>
        <taxon>Fabaceae</taxon>
        <taxon>Caesalpinioideae</taxon>
        <taxon>mimosoid clade</taxon>
        <taxon>Acacieae</taxon>
        <taxon>Acacia</taxon>
    </lineage>
</organism>
<proteinExistence type="predicted"/>
<dbReference type="Gene3D" id="2.170.150.80">
    <property type="entry name" value="NAC domain"/>
    <property type="match status" value="1"/>
</dbReference>
<feature type="domain" description="NAC" evidence="6">
    <location>
        <begin position="19"/>
        <end position="170"/>
    </location>
</feature>
<comment type="caution">
    <text evidence="7">The sequence shown here is derived from an EMBL/GenBank/DDBJ whole genome shotgun (WGS) entry which is preliminary data.</text>
</comment>
<dbReference type="AlphaFoldDB" id="A0AAE1J5Q7"/>
<dbReference type="SUPFAM" id="SSF101941">
    <property type="entry name" value="NAC domain"/>
    <property type="match status" value="1"/>
</dbReference>
<evidence type="ECO:0000256" key="1">
    <source>
        <dbReference type="ARBA" id="ARBA00023015"/>
    </source>
</evidence>
<evidence type="ECO:0000256" key="4">
    <source>
        <dbReference type="ARBA" id="ARBA00023242"/>
    </source>
</evidence>
<dbReference type="GO" id="GO:0005634">
    <property type="term" value="C:nucleus"/>
    <property type="evidence" value="ECO:0007669"/>
    <property type="project" value="UniProtKB-ARBA"/>
</dbReference>
<dbReference type="Pfam" id="PF02365">
    <property type="entry name" value="NAM"/>
    <property type="match status" value="1"/>
</dbReference>
<accession>A0AAE1J5Q7</accession>
<dbReference type="PROSITE" id="PS51005">
    <property type="entry name" value="NAC"/>
    <property type="match status" value="1"/>
</dbReference>
<evidence type="ECO:0000259" key="6">
    <source>
        <dbReference type="PROSITE" id="PS51005"/>
    </source>
</evidence>
<keyword evidence="3" id="KW-0804">Transcription</keyword>
<dbReference type="PANTHER" id="PTHR31744:SF92">
    <property type="entry name" value="NAC DOMAIN-CONTAINING PROTEIN 87"/>
    <property type="match status" value="1"/>
</dbReference>
<dbReference type="InterPro" id="IPR036093">
    <property type="entry name" value="NAC_dom_sf"/>
</dbReference>
<dbReference type="GO" id="GO:0003677">
    <property type="term" value="F:DNA binding"/>
    <property type="evidence" value="ECO:0007669"/>
    <property type="project" value="UniProtKB-KW"/>
</dbReference>
<reference evidence="7" key="1">
    <citation type="submission" date="2023-10" db="EMBL/GenBank/DDBJ databases">
        <title>Chromosome-level genome of the transformable northern wattle, Acacia crassicarpa.</title>
        <authorList>
            <person name="Massaro I."/>
            <person name="Sinha N.R."/>
            <person name="Poethig S."/>
            <person name="Leichty A.R."/>
        </authorList>
    </citation>
    <scope>NUCLEOTIDE SEQUENCE</scope>
    <source>
        <strain evidence="7">Acra3RX</strain>
        <tissue evidence="7">Leaf</tissue>
    </source>
</reference>
<dbReference type="GO" id="GO:0006355">
    <property type="term" value="P:regulation of DNA-templated transcription"/>
    <property type="evidence" value="ECO:0007669"/>
    <property type="project" value="InterPro"/>
</dbReference>
<sequence>MEMENIPVLSNKEEGQINSSIGFRFHPTDEELLTLLLKKKTQNAKFSHIAIAEVDILKYEPWHLREQAKAGEDEWYFFGLSERKYKKGPKIDRATEAGYWKSTGKDEEIVNGGRRLRGKKKILVFYDEREAPVRKTDWVMHEYRLDGKSSVPNPPTTAKNQWLICRVFKKTADKKRTRNSAIKRLDGSPPVSPSPTVVPDDFPDAVGDEIITRLANLACFSPASCDDVVVTEAEQMLSVSHETNLTNRLESNGDGLDPSSLPLSPPIVPGGIGPTEPTSTNWGHVPCFSPPFCDYGVMAEREQMLNVSHEHYLVNGECGYSLWYL</sequence>
<gene>
    <name evidence="7" type="ORF">QN277_025389</name>
</gene>
<keyword evidence="4" id="KW-0539">Nucleus</keyword>
<evidence type="ECO:0000313" key="7">
    <source>
        <dbReference type="EMBL" id="KAK4264180.1"/>
    </source>
</evidence>
<dbReference type="EMBL" id="JAWXYG010000008">
    <property type="protein sequence ID" value="KAK4264180.1"/>
    <property type="molecule type" value="Genomic_DNA"/>
</dbReference>
<name>A0AAE1J5Q7_9FABA</name>
<keyword evidence="8" id="KW-1185">Reference proteome</keyword>
<dbReference type="Proteomes" id="UP001293593">
    <property type="component" value="Unassembled WGS sequence"/>
</dbReference>
<evidence type="ECO:0000256" key="5">
    <source>
        <dbReference type="SAM" id="MobiDB-lite"/>
    </source>
</evidence>
<protein>
    <recommendedName>
        <fullName evidence="6">NAC domain-containing protein</fullName>
    </recommendedName>
</protein>